<gene>
    <name evidence="4" type="ORF">GCM10009549_33370</name>
</gene>
<feature type="domain" description="PepSY" evidence="3">
    <location>
        <begin position="183"/>
        <end position="242"/>
    </location>
</feature>
<dbReference type="RefSeq" id="WP_344050367.1">
    <property type="nucleotide sequence ID" value="NZ_BAAAHG010000026.1"/>
</dbReference>
<keyword evidence="5" id="KW-1185">Reference proteome</keyword>
<evidence type="ECO:0000259" key="3">
    <source>
        <dbReference type="Pfam" id="PF03413"/>
    </source>
</evidence>
<dbReference type="PROSITE" id="PS51257">
    <property type="entry name" value="PROKAR_LIPOPROTEIN"/>
    <property type="match status" value="1"/>
</dbReference>
<dbReference type="InterPro" id="IPR025711">
    <property type="entry name" value="PepSY"/>
</dbReference>
<feature type="chain" id="PRO_5046771641" evidence="2">
    <location>
        <begin position="28"/>
        <end position="248"/>
    </location>
</feature>
<name>A0ABN1NV27_9ACTN</name>
<feature type="region of interest" description="Disordered" evidence="1">
    <location>
        <begin position="103"/>
        <end position="134"/>
    </location>
</feature>
<accession>A0ABN1NV27</accession>
<feature type="region of interest" description="Disordered" evidence="1">
    <location>
        <begin position="34"/>
        <end position="76"/>
    </location>
</feature>
<protein>
    <submittedName>
        <fullName evidence="4">PepSY domain-containing protein</fullName>
    </submittedName>
</protein>
<evidence type="ECO:0000256" key="1">
    <source>
        <dbReference type="SAM" id="MobiDB-lite"/>
    </source>
</evidence>
<proteinExistence type="predicted"/>
<reference evidence="4 5" key="1">
    <citation type="journal article" date="2019" name="Int. J. Syst. Evol. Microbiol.">
        <title>The Global Catalogue of Microorganisms (GCM) 10K type strain sequencing project: providing services to taxonomists for standard genome sequencing and annotation.</title>
        <authorList>
            <consortium name="The Broad Institute Genomics Platform"/>
            <consortium name="The Broad Institute Genome Sequencing Center for Infectious Disease"/>
            <person name="Wu L."/>
            <person name="Ma J."/>
        </authorList>
    </citation>
    <scope>NUCLEOTIDE SEQUENCE [LARGE SCALE GENOMIC DNA]</scope>
    <source>
        <strain evidence="4 5">JCM 10673</strain>
    </source>
</reference>
<dbReference type="EMBL" id="BAAAHG010000026">
    <property type="protein sequence ID" value="GAA0916854.1"/>
    <property type="molecule type" value="Genomic_DNA"/>
</dbReference>
<evidence type="ECO:0000313" key="5">
    <source>
        <dbReference type="Proteomes" id="UP001501005"/>
    </source>
</evidence>
<comment type="caution">
    <text evidence="4">The sequence shown here is derived from an EMBL/GenBank/DDBJ whole genome shotgun (WGS) entry which is preliminary data.</text>
</comment>
<feature type="compositionally biased region" description="Low complexity" evidence="1">
    <location>
        <begin position="117"/>
        <end position="133"/>
    </location>
</feature>
<evidence type="ECO:0000313" key="4">
    <source>
        <dbReference type="EMBL" id="GAA0916854.1"/>
    </source>
</evidence>
<evidence type="ECO:0000256" key="2">
    <source>
        <dbReference type="SAM" id="SignalP"/>
    </source>
</evidence>
<keyword evidence="2" id="KW-0732">Signal</keyword>
<feature type="signal peptide" evidence="2">
    <location>
        <begin position="1"/>
        <end position="27"/>
    </location>
</feature>
<feature type="compositionally biased region" description="Low complexity" evidence="1">
    <location>
        <begin position="45"/>
        <end position="55"/>
    </location>
</feature>
<dbReference type="Pfam" id="PF03413">
    <property type="entry name" value="PepSY"/>
    <property type="match status" value="1"/>
</dbReference>
<dbReference type="Gene3D" id="3.10.450.40">
    <property type="match status" value="2"/>
</dbReference>
<organism evidence="4 5">
    <name type="scientific">Streptomyces thermoalcalitolerans</name>
    <dbReference type="NCBI Taxonomy" id="65605"/>
    <lineage>
        <taxon>Bacteria</taxon>
        <taxon>Bacillati</taxon>
        <taxon>Actinomycetota</taxon>
        <taxon>Actinomycetes</taxon>
        <taxon>Kitasatosporales</taxon>
        <taxon>Streptomycetaceae</taxon>
        <taxon>Streptomyces</taxon>
    </lineage>
</organism>
<dbReference type="Proteomes" id="UP001501005">
    <property type="component" value="Unassembled WGS sequence"/>
</dbReference>
<sequence>MRSAQRITPLRSLAAACALSGSALLLAACTNSDTTAPQAAVEAQTSPGSTSSPTASPSPSPSPSLSRDQAERKELLSQAKVTWDQAADTAVGEVSGGKLVALELGRGREPGRDRGEATASPGTPESSPSPGAPKWEARVAAADGTLHRIDIDAVNGELLRSETEADQDADEKREITDWLNRAKQTPKQAVTTATDKVKGTVTGLELEENDNQELVWSADVVNTDNWTKTTVDVDAASGEIVREQVDRD</sequence>
<feature type="compositionally biased region" description="Basic and acidic residues" evidence="1">
    <location>
        <begin position="105"/>
        <end position="116"/>
    </location>
</feature>